<feature type="compositionally biased region" description="Basic and acidic residues" evidence="1">
    <location>
        <begin position="133"/>
        <end position="142"/>
    </location>
</feature>
<name>A0A1Y3EGR4_9BILA</name>
<feature type="region of interest" description="Disordered" evidence="1">
    <location>
        <begin position="110"/>
        <end position="152"/>
    </location>
</feature>
<proteinExistence type="predicted"/>
<keyword evidence="2" id="KW-0472">Membrane</keyword>
<organism evidence="3 4">
    <name type="scientific">Trichinella nativa</name>
    <dbReference type="NCBI Taxonomy" id="6335"/>
    <lineage>
        <taxon>Eukaryota</taxon>
        <taxon>Metazoa</taxon>
        <taxon>Ecdysozoa</taxon>
        <taxon>Nematoda</taxon>
        <taxon>Enoplea</taxon>
        <taxon>Dorylaimia</taxon>
        <taxon>Trichinellida</taxon>
        <taxon>Trichinellidae</taxon>
        <taxon>Trichinella</taxon>
    </lineage>
</organism>
<feature type="compositionally biased region" description="Polar residues" evidence="1">
    <location>
        <begin position="143"/>
        <end position="152"/>
    </location>
</feature>
<reference evidence="3 4" key="1">
    <citation type="submission" date="2015-04" db="EMBL/GenBank/DDBJ databases">
        <title>Draft genome of the roundworm Trichinella nativa.</title>
        <authorList>
            <person name="Mitreva M."/>
        </authorList>
    </citation>
    <scope>NUCLEOTIDE SEQUENCE [LARGE SCALE GENOMIC DNA]</scope>
    <source>
        <strain evidence="3 4">ISS45</strain>
    </source>
</reference>
<dbReference type="AlphaFoldDB" id="A0A1Y3EGR4"/>
<gene>
    <name evidence="3" type="ORF">D917_02415</name>
</gene>
<evidence type="ECO:0000313" key="3">
    <source>
        <dbReference type="EMBL" id="OUC43880.1"/>
    </source>
</evidence>
<evidence type="ECO:0000256" key="2">
    <source>
        <dbReference type="SAM" id="Phobius"/>
    </source>
</evidence>
<accession>A0A1Y3EGR4</accession>
<evidence type="ECO:0000313" key="4">
    <source>
        <dbReference type="Proteomes" id="UP000243006"/>
    </source>
</evidence>
<evidence type="ECO:0000256" key="1">
    <source>
        <dbReference type="SAM" id="MobiDB-lite"/>
    </source>
</evidence>
<comment type="caution">
    <text evidence="3">The sequence shown here is derived from an EMBL/GenBank/DDBJ whole genome shotgun (WGS) entry which is preliminary data.</text>
</comment>
<keyword evidence="2" id="KW-0812">Transmembrane</keyword>
<feature type="region of interest" description="Disordered" evidence="1">
    <location>
        <begin position="382"/>
        <end position="434"/>
    </location>
</feature>
<feature type="transmembrane region" description="Helical" evidence="2">
    <location>
        <begin position="226"/>
        <end position="251"/>
    </location>
</feature>
<keyword evidence="2" id="KW-1133">Transmembrane helix</keyword>
<protein>
    <submittedName>
        <fullName evidence="3">Uncharacterized protein</fullName>
    </submittedName>
</protein>
<dbReference type="Proteomes" id="UP000243006">
    <property type="component" value="Unassembled WGS sequence"/>
</dbReference>
<dbReference type="EMBL" id="LVZM01014010">
    <property type="protein sequence ID" value="OUC43880.1"/>
    <property type="molecule type" value="Genomic_DNA"/>
</dbReference>
<sequence length="434" mass="48801">MTGDFYSMNALLFAHVIMVAQIDNRRTTYSLPDNKQQSTGMFAKSTFTVFLCGFVCCQLISGYPIGILEASSSTPSADEVLKAKEMADIVMQSYVDGFNNDAYAEQPIHRTESTDDDDEMHATTTNLSGAISKDQESRKRPSETSTVDSSQANVVTVNEEESTDYIADPLYDPVTSSNVIVNVETKLNDTFPPMQSFDSESLVLVKKSASTNAENDRLGFLDPGSITLTLIIVVAVICLVSLISLSVLMIWQYRRRHNSHQWVVNKSIPPAYQRNKEPNRETVYLFLANNSPLFQFRSAYCKLHCNEFHDNQPHVLSFKRVQFRGCENQYKQPTGYENLFSDAWCYESASHDDTLKKRGSIYLSGASLKPYAYADSLPTSNGTTRSTIFPDSAEPSPVDSRRDHSWSSNDEMIEIVARQNQAHRTPPYREKLVN</sequence>